<dbReference type="CDD" id="cd20216">
    <property type="entry name" value="PFM_HFR-2-like"/>
    <property type="match status" value="1"/>
</dbReference>
<dbReference type="PANTHER" id="PTHR39244:SF5">
    <property type="entry name" value="NATTERIN-3-LIKE"/>
    <property type="match status" value="1"/>
</dbReference>
<dbReference type="PaxDb" id="3635-A0A1U8PML8"/>
<dbReference type="Gene3D" id="2.170.15.10">
    <property type="entry name" value="Proaerolysin, chain A, domain 3"/>
    <property type="match status" value="1"/>
</dbReference>
<dbReference type="Gene3D" id="2.80.10.50">
    <property type="match status" value="1"/>
</dbReference>
<dbReference type="GeneID" id="107960603"/>
<dbReference type="STRING" id="3635.A0A1U8PML8"/>
<dbReference type="Proteomes" id="UP000818029">
    <property type="component" value="Chromosome D02"/>
</dbReference>
<accession>A0A1U8PML8</accession>
<name>A0A1U8PML8_GOSHI</name>
<dbReference type="KEGG" id="ghi:107960603"/>
<sequence length="322" mass="36496">MGGNSDSQYWIAATAKKREEDQSKSSCTLFKFIPVNTAANTVRVMHVQSKCPLYLGTNRYLLANNHVFDGSSNDIFTIINGETLLDSNDTSDRNTWFRPVKVNDNTIALLTLRNNYFCKRLTADGKDNCLDACIPTITQEAQLLVEEPVMERQIQGVKYDLDNRRMLEETVMVMGEHTHKNSTPHSQFYEVKFSLQNTATCTWKANLSLKLGLKATLGVQLPLLVDGKTELSTELHAGYEFGKIYTDTSNMEFTHKVEVSRMSKMTAKLVSILGKYDIPFTYMQKDTLYNGKTVIYDVQDGTYTGSNFYNTRFEIKEVPLSS</sequence>
<dbReference type="SUPFAM" id="SSF50382">
    <property type="entry name" value="Agglutinin"/>
    <property type="match status" value="1"/>
</dbReference>
<gene>
    <name evidence="3" type="primary">LOC107960603</name>
</gene>
<dbReference type="SMART" id="SM00791">
    <property type="entry name" value="Agglutinin"/>
    <property type="match status" value="1"/>
</dbReference>
<protein>
    <recommendedName>
        <fullName evidence="1">Agglutinin domain-containing protein</fullName>
    </recommendedName>
</protein>
<proteinExistence type="predicted"/>
<evidence type="ECO:0000313" key="3">
    <source>
        <dbReference type="RefSeq" id="XP_016752412.1"/>
    </source>
</evidence>
<feature type="domain" description="Agglutinin" evidence="1">
    <location>
        <begin position="31"/>
        <end position="147"/>
    </location>
</feature>
<dbReference type="AlphaFoldDB" id="A0A1U8PML8"/>
<dbReference type="InterPro" id="IPR036242">
    <property type="entry name" value="Agglutinin_dom_sf"/>
</dbReference>
<evidence type="ECO:0000259" key="1">
    <source>
        <dbReference type="SMART" id="SM00791"/>
    </source>
</evidence>
<dbReference type="SUPFAM" id="SSF56973">
    <property type="entry name" value="Aerolisin/ETX pore-forming domain"/>
    <property type="match status" value="1"/>
</dbReference>
<keyword evidence="2" id="KW-1185">Reference proteome</keyword>
<dbReference type="InterPro" id="IPR053237">
    <property type="entry name" value="Natterin_C"/>
</dbReference>
<dbReference type="Pfam" id="PF07468">
    <property type="entry name" value="Agglutinin"/>
    <property type="match status" value="1"/>
</dbReference>
<dbReference type="PANTHER" id="PTHR39244">
    <property type="entry name" value="NATTERIN-4"/>
    <property type="match status" value="1"/>
</dbReference>
<evidence type="ECO:0000313" key="2">
    <source>
        <dbReference type="Proteomes" id="UP000818029"/>
    </source>
</evidence>
<reference evidence="2" key="1">
    <citation type="journal article" date="2020" name="Nat. Genet.">
        <title>Genomic diversifications of five Gossypium allopolyploid species and their impact on cotton improvement.</title>
        <authorList>
            <person name="Chen Z.J."/>
            <person name="Sreedasyam A."/>
            <person name="Ando A."/>
            <person name="Song Q."/>
            <person name="De Santiago L.M."/>
            <person name="Hulse-Kemp A.M."/>
            <person name="Ding M."/>
            <person name="Ye W."/>
            <person name="Kirkbride R.C."/>
            <person name="Jenkins J."/>
            <person name="Plott C."/>
            <person name="Lovell J."/>
            <person name="Lin Y.M."/>
            <person name="Vaughn R."/>
            <person name="Liu B."/>
            <person name="Simpson S."/>
            <person name="Scheffler B.E."/>
            <person name="Wen L."/>
            <person name="Saski C.A."/>
            <person name="Grover C.E."/>
            <person name="Hu G."/>
            <person name="Conover J.L."/>
            <person name="Carlson J.W."/>
            <person name="Shu S."/>
            <person name="Boston L.B."/>
            <person name="Williams M."/>
            <person name="Peterson D.G."/>
            <person name="McGee K."/>
            <person name="Jones D.C."/>
            <person name="Wendel J.F."/>
            <person name="Stelly D.M."/>
            <person name="Grimwood J."/>
            <person name="Schmutz J."/>
        </authorList>
    </citation>
    <scope>NUCLEOTIDE SEQUENCE [LARGE SCALE GENOMIC DNA]</scope>
    <source>
        <strain evidence="2">cv. TM-1</strain>
    </source>
</reference>
<dbReference type="InterPro" id="IPR008998">
    <property type="entry name" value="Agglutinin"/>
</dbReference>
<dbReference type="RefSeq" id="XP_016752412.1">
    <property type="nucleotide sequence ID" value="XM_016896923.1"/>
</dbReference>
<reference evidence="3" key="2">
    <citation type="submission" date="2025-08" db="UniProtKB">
        <authorList>
            <consortium name="RefSeq"/>
        </authorList>
    </citation>
    <scope>IDENTIFICATION</scope>
</reference>
<organism evidence="2 3">
    <name type="scientific">Gossypium hirsutum</name>
    <name type="common">Upland cotton</name>
    <name type="synonym">Gossypium mexicanum</name>
    <dbReference type="NCBI Taxonomy" id="3635"/>
    <lineage>
        <taxon>Eukaryota</taxon>
        <taxon>Viridiplantae</taxon>
        <taxon>Streptophyta</taxon>
        <taxon>Embryophyta</taxon>
        <taxon>Tracheophyta</taxon>
        <taxon>Spermatophyta</taxon>
        <taxon>Magnoliopsida</taxon>
        <taxon>eudicotyledons</taxon>
        <taxon>Gunneridae</taxon>
        <taxon>Pentapetalae</taxon>
        <taxon>rosids</taxon>
        <taxon>malvids</taxon>
        <taxon>Malvales</taxon>
        <taxon>Malvaceae</taxon>
        <taxon>Malvoideae</taxon>
        <taxon>Gossypium</taxon>
    </lineage>
</organism>